<dbReference type="InterPro" id="IPR051319">
    <property type="entry name" value="Oligoribo/pAp-PDE_c-di-AMP_PDE"/>
</dbReference>
<dbReference type="InterPro" id="IPR038763">
    <property type="entry name" value="DHH_sf"/>
</dbReference>
<proteinExistence type="predicted"/>
<organism evidence="3 4">
    <name type="scientific">Pseudochryseolinea flava</name>
    <dbReference type="NCBI Taxonomy" id="2059302"/>
    <lineage>
        <taxon>Bacteria</taxon>
        <taxon>Pseudomonadati</taxon>
        <taxon>Bacteroidota</taxon>
        <taxon>Cytophagia</taxon>
        <taxon>Cytophagales</taxon>
        <taxon>Fulvivirgaceae</taxon>
        <taxon>Pseudochryseolinea</taxon>
    </lineage>
</organism>
<reference evidence="3 4" key="1">
    <citation type="submission" date="2018-06" db="EMBL/GenBank/DDBJ databases">
        <title>Chryseolinea flavus sp. nov., a member of the phylum Bacteroidetes isolated from soil.</title>
        <authorList>
            <person name="Li Y."/>
            <person name="Wang J."/>
        </authorList>
    </citation>
    <scope>NUCLEOTIDE SEQUENCE [LARGE SCALE GENOMIC DNA]</scope>
    <source>
        <strain evidence="3 4">SDU1-6</strain>
    </source>
</reference>
<dbReference type="InterPro" id="IPR003156">
    <property type="entry name" value="DHHA1_dom"/>
</dbReference>
<dbReference type="AlphaFoldDB" id="A0A364Y8I0"/>
<dbReference type="SUPFAM" id="SSF64182">
    <property type="entry name" value="DHH phosphoesterases"/>
    <property type="match status" value="1"/>
</dbReference>
<dbReference type="RefSeq" id="WP_112745000.1">
    <property type="nucleotide sequence ID" value="NZ_QMFY01000001.1"/>
</dbReference>
<feature type="domain" description="DDH" evidence="1">
    <location>
        <begin position="18"/>
        <end position="168"/>
    </location>
</feature>
<evidence type="ECO:0000313" key="4">
    <source>
        <dbReference type="Proteomes" id="UP000251889"/>
    </source>
</evidence>
<dbReference type="InterPro" id="IPR001667">
    <property type="entry name" value="DDH_dom"/>
</dbReference>
<evidence type="ECO:0000313" key="3">
    <source>
        <dbReference type="EMBL" id="RAW02785.1"/>
    </source>
</evidence>
<dbReference type="PANTHER" id="PTHR47618:SF1">
    <property type="entry name" value="BIFUNCTIONAL OLIGORIBONUCLEASE AND PAP PHOSPHATASE NRNA"/>
    <property type="match status" value="1"/>
</dbReference>
<dbReference type="EMBL" id="QMFY01000001">
    <property type="protein sequence ID" value="RAW02785.1"/>
    <property type="molecule type" value="Genomic_DNA"/>
</dbReference>
<gene>
    <name evidence="3" type="ORF">DQQ10_01370</name>
</gene>
<keyword evidence="4" id="KW-1185">Reference proteome</keyword>
<evidence type="ECO:0000259" key="2">
    <source>
        <dbReference type="Pfam" id="PF02272"/>
    </source>
</evidence>
<evidence type="ECO:0000259" key="1">
    <source>
        <dbReference type="Pfam" id="PF01368"/>
    </source>
</evidence>
<dbReference type="PANTHER" id="PTHR47618">
    <property type="entry name" value="BIFUNCTIONAL OLIGORIBONUCLEASE AND PAP PHOSPHATASE NRNA"/>
    <property type="match status" value="1"/>
</dbReference>
<dbReference type="Pfam" id="PF01368">
    <property type="entry name" value="DHH"/>
    <property type="match status" value="1"/>
</dbReference>
<accession>A0A364Y8I0</accession>
<dbReference type="OrthoDB" id="9803668at2"/>
<name>A0A364Y8I0_9BACT</name>
<protein>
    <submittedName>
        <fullName evidence="3">Bifunctional oligoribonuclease/PAP phosphatase NrnA</fullName>
    </submittedName>
</protein>
<feature type="domain" description="DHHA1" evidence="2">
    <location>
        <begin position="245"/>
        <end position="327"/>
    </location>
</feature>
<comment type="caution">
    <text evidence="3">The sequence shown here is derived from an EMBL/GenBank/DDBJ whole genome shotgun (WGS) entry which is preliminary data.</text>
</comment>
<dbReference type="Pfam" id="PF02272">
    <property type="entry name" value="DHHA1"/>
    <property type="match status" value="1"/>
</dbReference>
<dbReference type="Gene3D" id="3.10.310.30">
    <property type="match status" value="1"/>
</dbReference>
<dbReference type="Gene3D" id="3.90.1640.10">
    <property type="entry name" value="inorganic pyrophosphatase (n-terminal core)"/>
    <property type="match status" value="1"/>
</dbReference>
<dbReference type="Proteomes" id="UP000251889">
    <property type="component" value="Unassembled WGS sequence"/>
</dbReference>
<sequence>MENISEFKQFLSQPRNAVILTHFKPDADALGSSLGLAGYLKKRGHQATVITPSDYPDFLSWMKGNSEVVVFQKDKAAIAQRIIDQADIIFCLDFSSLNRINELGLMVKASSAKKVLIDHHLEPERFADFEEWDTTAASTAQLVYHVIKNLGDQAFIDADLADCLYAGIMTDTGGFRHGNTNHKVFLAASELVALGANPYQVSKFIYDTNSIERLRLMGYVLSEKLKVLPEYNTAYIVLTAEDLKKYSSQTGDTEGLVNYGLSIKGIRLSVLISDRKENIKLSFRSLGDFSVNDLARKHFNGGGHRNAAGGQTALTLDETVKQFLDLLPAYQQQLKN</sequence>
<dbReference type="GO" id="GO:0003676">
    <property type="term" value="F:nucleic acid binding"/>
    <property type="evidence" value="ECO:0007669"/>
    <property type="project" value="InterPro"/>
</dbReference>